<name>A0ACC3DUH8_9PEZI</name>
<proteinExistence type="predicted"/>
<comment type="caution">
    <text evidence="1">The sequence shown here is derived from an EMBL/GenBank/DDBJ whole genome shotgun (WGS) entry which is preliminary data.</text>
</comment>
<protein>
    <submittedName>
        <fullName evidence="1">Uncharacterized protein</fullName>
    </submittedName>
</protein>
<accession>A0ACC3DUH8</accession>
<evidence type="ECO:0000313" key="1">
    <source>
        <dbReference type="EMBL" id="KAK3080341.1"/>
    </source>
</evidence>
<dbReference type="Proteomes" id="UP001186974">
    <property type="component" value="Unassembled WGS sequence"/>
</dbReference>
<evidence type="ECO:0000313" key="2">
    <source>
        <dbReference type="Proteomes" id="UP001186974"/>
    </source>
</evidence>
<organism evidence="1 2">
    <name type="scientific">Coniosporium uncinatum</name>
    <dbReference type="NCBI Taxonomy" id="93489"/>
    <lineage>
        <taxon>Eukaryota</taxon>
        <taxon>Fungi</taxon>
        <taxon>Dikarya</taxon>
        <taxon>Ascomycota</taxon>
        <taxon>Pezizomycotina</taxon>
        <taxon>Dothideomycetes</taxon>
        <taxon>Dothideomycetes incertae sedis</taxon>
        <taxon>Coniosporium</taxon>
    </lineage>
</organism>
<sequence length="342" mass="37557">MGKPSRFVPPLSLYGDDYPEDTEPCMESFVHRLDCGHLVLVDDIEPCALNCRQPWGSQRGTFRCLHCTKANLDAQCEHAITRLKIEAYRRGSLGATGKDLLRQDIDEIKAAKYEGIRSRMQDPEARRSLTLKRSTEIYDLADLMTGIELDTQSHEVDLDRYEDVESRGRTKQKGAVQRERSRSPITARHVTGSNGAYRDRSPLGAHKKASFDYPRSLTLRPGAQHRTSASVGKLSASRARFDTTSSSIPSVVPIQPTVIPGLTLLHLDIAGGVDTEMGELDRKMQELGMSTPVGTPKSLPSRTRLTMAGSSYAKAGLVPRIVALKAAGISPLPTRKQDSSSG</sequence>
<gene>
    <name evidence="1" type="ORF">LTS18_002303</name>
</gene>
<keyword evidence="2" id="KW-1185">Reference proteome</keyword>
<dbReference type="EMBL" id="JAWDJW010000616">
    <property type="protein sequence ID" value="KAK3080341.1"/>
    <property type="molecule type" value="Genomic_DNA"/>
</dbReference>
<reference evidence="1" key="1">
    <citation type="submission" date="2024-09" db="EMBL/GenBank/DDBJ databases">
        <title>Black Yeasts Isolated from many extreme environments.</title>
        <authorList>
            <person name="Coleine C."/>
            <person name="Stajich J.E."/>
            <person name="Selbmann L."/>
        </authorList>
    </citation>
    <scope>NUCLEOTIDE SEQUENCE</scope>
    <source>
        <strain evidence="1">CCFEE 5737</strain>
    </source>
</reference>